<dbReference type="GO" id="GO:0071944">
    <property type="term" value="C:cell periphery"/>
    <property type="evidence" value="ECO:0007669"/>
    <property type="project" value="UniProtKB-ARBA"/>
</dbReference>
<dbReference type="Proteomes" id="UP000215289">
    <property type="component" value="Unassembled WGS sequence"/>
</dbReference>
<feature type="region of interest" description="Disordered" evidence="5">
    <location>
        <begin position="111"/>
        <end position="159"/>
    </location>
</feature>
<dbReference type="PANTHER" id="PTHR15549:SF30">
    <property type="entry name" value="MID2 DOMAIN-CONTAINING PROTEIN"/>
    <property type="match status" value="1"/>
</dbReference>
<name>A0A421D276_9EURO</name>
<evidence type="ECO:0000256" key="2">
    <source>
        <dbReference type="ARBA" id="ARBA00022692"/>
    </source>
</evidence>
<feature type="signal peptide" evidence="7">
    <location>
        <begin position="1"/>
        <end position="21"/>
    </location>
</feature>
<evidence type="ECO:0000256" key="7">
    <source>
        <dbReference type="SAM" id="SignalP"/>
    </source>
</evidence>
<evidence type="ECO:0008006" key="10">
    <source>
        <dbReference type="Google" id="ProtNLM"/>
    </source>
</evidence>
<dbReference type="STRING" id="1245748.A0A421D276"/>
<comment type="subcellular location">
    <subcellularLocation>
        <location evidence="1">Membrane</location>
        <topology evidence="1">Single-pass membrane protein</topology>
    </subcellularLocation>
</comment>
<protein>
    <recommendedName>
        <fullName evidence="10">Mid2 domain-containing protein</fullName>
    </recommendedName>
</protein>
<dbReference type="PANTHER" id="PTHR15549">
    <property type="entry name" value="PAIRED IMMUNOGLOBULIN-LIKE TYPE 2 RECEPTOR"/>
    <property type="match status" value="1"/>
</dbReference>
<proteinExistence type="predicted"/>
<evidence type="ECO:0000313" key="9">
    <source>
        <dbReference type="Proteomes" id="UP000215289"/>
    </source>
</evidence>
<evidence type="ECO:0000256" key="1">
    <source>
        <dbReference type="ARBA" id="ARBA00004167"/>
    </source>
</evidence>
<feature type="transmembrane region" description="Helical" evidence="6">
    <location>
        <begin position="164"/>
        <end position="186"/>
    </location>
</feature>
<reference evidence="8 9" key="1">
    <citation type="submission" date="2018-08" db="EMBL/GenBank/DDBJ databases">
        <title>Draft genome sequences of two Aspergillus turcosus clinical strains isolated from bronchoalveolar lavage fluid: one azole-susceptible and the other azole-resistant.</title>
        <authorList>
            <person name="Parent-Michaud M."/>
            <person name="Dufresne P.J."/>
            <person name="Fournier E."/>
            <person name="Martineau C."/>
            <person name="Moreira S."/>
            <person name="Perkins V."/>
            <person name="De Repentigny L."/>
            <person name="Dufresne S.F."/>
        </authorList>
    </citation>
    <scope>NUCLEOTIDE SEQUENCE [LARGE SCALE GENOMIC DNA]</scope>
    <source>
        <strain evidence="8">HMR AF 1038</strain>
    </source>
</reference>
<accession>A0A421D276</accession>
<evidence type="ECO:0000313" key="8">
    <source>
        <dbReference type="EMBL" id="RLL96225.1"/>
    </source>
</evidence>
<keyword evidence="9" id="KW-1185">Reference proteome</keyword>
<feature type="compositionally biased region" description="Low complexity" evidence="5">
    <location>
        <begin position="113"/>
        <end position="159"/>
    </location>
</feature>
<sequence length="310" mass="32408">MAPLSPRILIGALALTPLTSAWTLVWRNSTAGATIINENTPENCTQIWHQQGEPFSWDPEGKWCMHFYKDTACTQIAGYACDGKVWRKDASRNLSAFDVYPMPPESVSVFYPSTSSKSTTSSASETPTSSAVTTTAAQSQSATSAAASTTPTATSSSSSLTGGAIAGIVIGAIAALAALAALFFFVGRRNRKPAPPDPKPGATATATSPQSPQFPPGSPLGLVSTNDTASAGAAPAYIVPHKQELAETEMAQAQAQAHPHLHGHPHPRAYASSKYVELPGNGGEAELSNSRQVHEMDGTSDVKRPIYEAA</sequence>
<evidence type="ECO:0000256" key="4">
    <source>
        <dbReference type="ARBA" id="ARBA00023136"/>
    </source>
</evidence>
<keyword evidence="2 6" id="KW-0812">Transmembrane</keyword>
<dbReference type="AlphaFoldDB" id="A0A421D276"/>
<organism evidence="8 9">
    <name type="scientific">Aspergillus turcosus</name>
    <dbReference type="NCBI Taxonomy" id="1245748"/>
    <lineage>
        <taxon>Eukaryota</taxon>
        <taxon>Fungi</taxon>
        <taxon>Dikarya</taxon>
        <taxon>Ascomycota</taxon>
        <taxon>Pezizomycotina</taxon>
        <taxon>Eurotiomycetes</taxon>
        <taxon>Eurotiomycetidae</taxon>
        <taxon>Eurotiales</taxon>
        <taxon>Aspergillaceae</taxon>
        <taxon>Aspergillus</taxon>
        <taxon>Aspergillus subgen. Fumigati</taxon>
    </lineage>
</organism>
<evidence type="ECO:0000256" key="6">
    <source>
        <dbReference type="SAM" id="Phobius"/>
    </source>
</evidence>
<dbReference type="GO" id="GO:0016020">
    <property type="term" value="C:membrane"/>
    <property type="evidence" value="ECO:0007669"/>
    <property type="project" value="UniProtKB-SubCell"/>
</dbReference>
<dbReference type="InterPro" id="IPR051694">
    <property type="entry name" value="Immunoregulatory_rcpt-like"/>
</dbReference>
<dbReference type="EMBL" id="NIDN02000119">
    <property type="protein sequence ID" value="RLL96225.1"/>
    <property type="molecule type" value="Genomic_DNA"/>
</dbReference>
<gene>
    <name evidence="8" type="ORF">CFD26_106150</name>
</gene>
<evidence type="ECO:0000256" key="3">
    <source>
        <dbReference type="ARBA" id="ARBA00022989"/>
    </source>
</evidence>
<comment type="caution">
    <text evidence="8">The sequence shown here is derived from an EMBL/GenBank/DDBJ whole genome shotgun (WGS) entry which is preliminary data.</text>
</comment>
<keyword evidence="7" id="KW-0732">Signal</keyword>
<evidence type="ECO:0000256" key="5">
    <source>
        <dbReference type="SAM" id="MobiDB-lite"/>
    </source>
</evidence>
<feature type="chain" id="PRO_5019282159" description="Mid2 domain-containing protein" evidence="7">
    <location>
        <begin position="22"/>
        <end position="310"/>
    </location>
</feature>
<feature type="region of interest" description="Disordered" evidence="5">
    <location>
        <begin position="275"/>
        <end position="310"/>
    </location>
</feature>
<keyword evidence="3 6" id="KW-1133">Transmembrane helix</keyword>
<feature type="compositionally biased region" description="Basic and acidic residues" evidence="5">
    <location>
        <begin position="292"/>
        <end position="310"/>
    </location>
</feature>
<keyword evidence="4 6" id="KW-0472">Membrane</keyword>
<feature type="region of interest" description="Disordered" evidence="5">
    <location>
        <begin position="192"/>
        <end position="226"/>
    </location>
</feature>
<dbReference type="OrthoDB" id="4505626at2759"/>